<dbReference type="InterPro" id="IPR021109">
    <property type="entry name" value="Peptidase_aspartic_dom_sf"/>
</dbReference>
<protein>
    <recommendedName>
        <fullName evidence="1">Reverse transcriptase/retrotransposon-derived protein RNase H-like domain-containing protein</fullName>
    </recommendedName>
</protein>
<dbReference type="SUPFAM" id="SSF56672">
    <property type="entry name" value="DNA/RNA polymerases"/>
    <property type="match status" value="1"/>
</dbReference>
<dbReference type="SUPFAM" id="SSF50630">
    <property type="entry name" value="Acid proteases"/>
    <property type="match status" value="1"/>
</dbReference>
<dbReference type="InterPro" id="IPR043502">
    <property type="entry name" value="DNA/RNA_pol_sf"/>
</dbReference>
<feature type="domain" description="Reverse transcriptase/retrotransposon-derived protein RNase H-like" evidence="1">
    <location>
        <begin position="196"/>
        <end position="279"/>
    </location>
</feature>
<dbReference type="PANTHER" id="PTHR34072">
    <property type="entry name" value="ENZYMATIC POLYPROTEIN-RELATED"/>
    <property type="match status" value="1"/>
</dbReference>
<dbReference type="Gene3D" id="3.10.20.370">
    <property type="match status" value="1"/>
</dbReference>
<dbReference type="STRING" id="1965070.A0A443QA01"/>
<evidence type="ECO:0000313" key="2">
    <source>
        <dbReference type="EMBL" id="RWR99852.1"/>
    </source>
</evidence>
<feature type="non-terminal residue" evidence="2">
    <location>
        <position position="1"/>
    </location>
</feature>
<feature type="non-terminal residue" evidence="2">
    <location>
        <position position="279"/>
    </location>
</feature>
<proteinExistence type="predicted"/>
<keyword evidence="3" id="KW-1185">Reference proteome</keyword>
<dbReference type="Proteomes" id="UP000285301">
    <property type="component" value="Unassembled WGS sequence"/>
</dbReference>
<reference evidence="2 3" key="1">
    <citation type="journal article" date="2018" name="Gigascience">
        <title>Genomes of trombidid mites reveal novel predicted allergens and laterally-transferred genes associated with secondary metabolism.</title>
        <authorList>
            <person name="Dong X."/>
            <person name="Chaisiri K."/>
            <person name="Xia D."/>
            <person name="Armstrong S.D."/>
            <person name="Fang Y."/>
            <person name="Donnelly M.J."/>
            <person name="Kadowaki T."/>
            <person name="McGarry J.W."/>
            <person name="Darby A.C."/>
            <person name="Makepeace B.L."/>
        </authorList>
    </citation>
    <scope>NUCLEOTIDE SEQUENCE [LARGE SCALE GENOMIC DNA]</scope>
    <source>
        <strain evidence="2">UoL-WK</strain>
    </source>
</reference>
<dbReference type="EMBL" id="NCKU01013326">
    <property type="protein sequence ID" value="RWR99852.1"/>
    <property type="molecule type" value="Genomic_DNA"/>
</dbReference>
<dbReference type="Gene3D" id="2.40.70.10">
    <property type="entry name" value="Acid Proteases"/>
    <property type="match status" value="1"/>
</dbReference>
<dbReference type="GO" id="GO:0071897">
    <property type="term" value="P:DNA biosynthetic process"/>
    <property type="evidence" value="ECO:0007669"/>
    <property type="project" value="UniProtKB-ARBA"/>
</dbReference>
<dbReference type="Pfam" id="PF17919">
    <property type="entry name" value="RT_RNaseH_2"/>
    <property type="match status" value="1"/>
</dbReference>
<evidence type="ECO:0000259" key="1">
    <source>
        <dbReference type="Pfam" id="PF17919"/>
    </source>
</evidence>
<sequence>GKKTEVVLDSGGQSIINEKFWNEYKSLCSKICIYDDTTIMCGSGKIVIPRLWVHFDITIGDRTFLNLPFRYIPGWAADIVLGQDLLRHCGFVLNFANNSMSFERSKSELHHQCRDSPDGVLVGRRSKLHLQNEETSKDVWTPEVKIGNSLKKEQKRKITQLLQKYSAAFSRHDMDLGEVKIDPFSIDTGNGVEYVWTERQQEAFEKLKEALKTAPIRKHFDDSKPIELHCDASGVGVGVALMQRHDDGKVYPVAFASKKLTDVQQKYPITEQECYAINW</sequence>
<dbReference type="OrthoDB" id="8022549at2759"/>
<name>A0A443QA01_9ACAR</name>
<evidence type="ECO:0000313" key="3">
    <source>
        <dbReference type="Proteomes" id="UP000285301"/>
    </source>
</evidence>
<dbReference type="AlphaFoldDB" id="A0A443QA01"/>
<comment type="caution">
    <text evidence="2">The sequence shown here is derived from an EMBL/GenBank/DDBJ whole genome shotgun (WGS) entry which is preliminary data.</text>
</comment>
<gene>
    <name evidence="2" type="ORF">B4U79_04461</name>
</gene>
<organism evidence="2 3">
    <name type="scientific">Dinothrombium tinctorium</name>
    <dbReference type="NCBI Taxonomy" id="1965070"/>
    <lineage>
        <taxon>Eukaryota</taxon>
        <taxon>Metazoa</taxon>
        <taxon>Ecdysozoa</taxon>
        <taxon>Arthropoda</taxon>
        <taxon>Chelicerata</taxon>
        <taxon>Arachnida</taxon>
        <taxon>Acari</taxon>
        <taxon>Acariformes</taxon>
        <taxon>Trombidiformes</taxon>
        <taxon>Prostigmata</taxon>
        <taxon>Anystina</taxon>
        <taxon>Parasitengona</taxon>
        <taxon>Trombidioidea</taxon>
        <taxon>Trombidiidae</taxon>
        <taxon>Dinothrombium</taxon>
    </lineage>
</organism>
<accession>A0A443QA01</accession>
<dbReference type="InterPro" id="IPR041577">
    <property type="entry name" value="RT_RNaseH_2"/>
</dbReference>